<evidence type="ECO:0000313" key="1">
    <source>
        <dbReference type="EMBL" id="GBN78728.1"/>
    </source>
</evidence>
<dbReference type="AlphaFoldDB" id="A0A4Y2RSL5"/>
<reference evidence="1 2" key="1">
    <citation type="journal article" date="2019" name="Sci. Rep.">
        <title>Orb-weaving spider Araneus ventricosus genome elucidates the spidroin gene catalogue.</title>
        <authorList>
            <person name="Kono N."/>
            <person name="Nakamura H."/>
            <person name="Ohtoshi R."/>
            <person name="Moran D.A.P."/>
            <person name="Shinohara A."/>
            <person name="Yoshida Y."/>
            <person name="Fujiwara M."/>
            <person name="Mori M."/>
            <person name="Tomita M."/>
            <person name="Arakawa K."/>
        </authorList>
    </citation>
    <scope>NUCLEOTIDE SEQUENCE [LARGE SCALE GENOMIC DNA]</scope>
</reference>
<organism evidence="1 2">
    <name type="scientific">Araneus ventricosus</name>
    <name type="common">Orbweaver spider</name>
    <name type="synonym">Epeira ventricosa</name>
    <dbReference type="NCBI Taxonomy" id="182803"/>
    <lineage>
        <taxon>Eukaryota</taxon>
        <taxon>Metazoa</taxon>
        <taxon>Ecdysozoa</taxon>
        <taxon>Arthropoda</taxon>
        <taxon>Chelicerata</taxon>
        <taxon>Arachnida</taxon>
        <taxon>Araneae</taxon>
        <taxon>Araneomorphae</taxon>
        <taxon>Entelegynae</taxon>
        <taxon>Araneoidea</taxon>
        <taxon>Araneidae</taxon>
        <taxon>Araneus</taxon>
    </lineage>
</organism>
<dbReference type="EMBL" id="BGPR01018283">
    <property type="protein sequence ID" value="GBN78728.1"/>
    <property type="molecule type" value="Genomic_DNA"/>
</dbReference>
<keyword evidence="2" id="KW-1185">Reference proteome</keyword>
<name>A0A4Y2RSL5_ARAVE</name>
<gene>
    <name evidence="1" type="ORF">AVEN_181911_1</name>
</gene>
<proteinExistence type="predicted"/>
<sequence length="111" mass="12407">MPWSPEAVRETHMPICLRRPDLFGSCCFNLDGFGQMARYEGCRWGLRSRRAARGILANCAAMRAPGKWFLKSCAEYPDGMQMSSGLFVAVCLVMRETFICLPAGHALTRVT</sequence>
<protein>
    <submittedName>
        <fullName evidence="1">Uncharacterized protein</fullName>
    </submittedName>
</protein>
<dbReference type="Proteomes" id="UP000499080">
    <property type="component" value="Unassembled WGS sequence"/>
</dbReference>
<comment type="caution">
    <text evidence="1">The sequence shown here is derived from an EMBL/GenBank/DDBJ whole genome shotgun (WGS) entry which is preliminary data.</text>
</comment>
<evidence type="ECO:0000313" key="2">
    <source>
        <dbReference type="Proteomes" id="UP000499080"/>
    </source>
</evidence>
<accession>A0A4Y2RSL5</accession>